<feature type="region of interest" description="Disordered" evidence="1">
    <location>
        <begin position="1"/>
        <end position="65"/>
    </location>
</feature>
<dbReference type="EMBL" id="JARPOI010000010">
    <property type="protein sequence ID" value="KAJ9170342.1"/>
    <property type="molecule type" value="Genomic_DNA"/>
</dbReference>
<protein>
    <submittedName>
        <fullName evidence="2">Uncharacterized protein</fullName>
    </submittedName>
</protein>
<feature type="region of interest" description="Disordered" evidence="1">
    <location>
        <begin position="160"/>
        <end position="183"/>
    </location>
</feature>
<proteinExistence type="predicted"/>
<dbReference type="Proteomes" id="UP001174677">
    <property type="component" value="Chromosome 10"/>
</dbReference>
<reference evidence="2 3" key="1">
    <citation type="journal article" date="2023" name="Plant Biotechnol. J.">
        <title>Chromosome-level wild Hevea brasiliensis genome provides new tools for genomic-assisted breeding and valuable loci to elevate rubber yield.</title>
        <authorList>
            <person name="Cheng H."/>
            <person name="Song X."/>
            <person name="Hu Y."/>
            <person name="Wu T."/>
            <person name="Yang Q."/>
            <person name="An Z."/>
            <person name="Feng S."/>
            <person name="Deng Z."/>
            <person name="Wu W."/>
            <person name="Zeng X."/>
            <person name="Tu M."/>
            <person name="Wang X."/>
            <person name="Huang H."/>
        </authorList>
    </citation>
    <scope>NUCLEOTIDE SEQUENCE [LARGE SCALE GENOMIC DNA]</scope>
    <source>
        <strain evidence="2">MT/VB/25A 57/8</strain>
    </source>
</reference>
<evidence type="ECO:0000256" key="1">
    <source>
        <dbReference type="SAM" id="MobiDB-lite"/>
    </source>
</evidence>
<feature type="compositionally biased region" description="Pro residues" evidence="1">
    <location>
        <begin position="47"/>
        <end position="59"/>
    </location>
</feature>
<evidence type="ECO:0000313" key="3">
    <source>
        <dbReference type="Proteomes" id="UP001174677"/>
    </source>
</evidence>
<sequence>MAPAKRSARRIGSSSRQRGESSPSRPQPPPQCPRTRAATPQPSQQAHPPPQPQPQPAPQPKISIPWGFHENAHKEMCTRLHAQKISSPKYMDFPLLEQITLQDEINGLLDSIGWTRFAQLQFPIYKDTTLEFLGSFKATLWPTNREDRGRIEFRLLGVDQDARNRGQPPRSPQQVGYANGEAR</sequence>
<organism evidence="2 3">
    <name type="scientific">Hevea brasiliensis</name>
    <name type="common">Para rubber tree</name>
    <name type="synonym">Siphonia brasiliensis</name>
    <dbReference type="NCBI Taxonomy" id="3981"/>
    <lineage>
        <taxon>Eukaryota</taxon>
        <taxon>Viridiplantae</taxon>
        <taxon>Streptophyta</taxon>
        <taxon>Embryophyta</taxon>
        <taxon>Tracheophyta</taxon>
        <taxon>Spermatophyta</taxon>
        <taxon>Magnoliopsida</taxon>
        <taxon>eudicotyledons</taxon>
        <taxon>Gunneridae</taxon>
        <taxon>Pentapetalae</taxon>
        <taxon>rosids</taxon>
        <taxon>fabids</taxon>
        <taxon>Malpighiales</taxon>
        <taxon>Euphorbiaceae</taxon>
        <taxon>Crotonoideae</taxon>
        <taxon>Micrandreae</taxon>
        <taxon>Hevea</taxon>
    </lineage>
</organism>
<feature type="compositionally biased region" description="Low complexity" evidence="1">
    <location>
        <begin position="10"/>
        <end position="24"/>
    </location>
</feature>
<name>A0ABQ9LQR7_HEVBR</name>
<gene>
    <name evidence="2" type="ORF">P3X46_018457</name>
</gene>
<evidence type="ECO:0000313" key="2">
    <source>
        <dbReference type="EMBL" id="KAJ9170342.1"/>
    </source>
</evidence>
<accession>A0ABQ9LQR7</accession>
<feature type="compositionally biased region" description="Low complexity" evidence="1">
    <location>
        <begin position="33"/>
        <end position="46"/>
    </location>
</feature>
<keyword evidence="3" id="KW-1185">Reference proteome</keyword>
<comment type="caution">
    <text evidence="2">The sequence shown here is derived from an EMBL/GenBank/DDBJ whole genome shotgun (WGS) entry which is preliminary data.</text>
</comment>